<dbReference type="Pfam" id="PF00201">
    <property type="entry name" value="UDPGT"/>
    <property type="match status" value="1"/>
</dbReference>
<keyword evidence="4" id="KW-0472">Membrane</keyword>
<protein>
    <recommendedName>
        <fullName evidence="6">UDP-glycosyltransferases domain-containing protein</fullName>
    </recommendedName>
</protein>
<proteinExistence type="inferred from homology"/>
<keyword evidence="1 2" id="KW-0808">Transferase</keyword>
<keyword evidence="4" id="KW-1133">Transmembrane helix</keyword>
<dbReference type="PANTHER" id="PTHR48049:SF132">
    <property type="entry name" value="GLYCOSYLTRANSFERASE"/>
    <property type="match status" value="1"/>
</dbReference>
<dbReference type="InterPro" id="IPR035595">
    <property type="entry name" value="UDP_glycos_trans_CS"/>
</dbReference>
<reference evidence="5" key="1">
    <citation type="submission" date="2021-01" db="EMBL/GenBank/DDBJ databases">
        <authorList>
            <person name="Corre E."/>
            <person name="Pelletier E."/>
            <person name="Niang G."/>
            <person name="Scheremetjew M."/>
            <person name="Finn R."/>
            <person name="Kale V."/>
            <person name="Holt S."/>
            <person name="Cochrane G."/>
            <person name="Meng A."/>
            <person name="Brown T."/>
            <person name="Cohen L."/>
        </authorList>
    </citation>
    <scope>NUCLEOTIDE SEQUENCE</scope>
    <source>
        <strain evidence="5">CCMP622</strain>
    </source>
</reference>
<gene>
    <name evidence="5" type="ORF">LSP00402_LOCUS8532</name>
</gene>
<dbReference type="AlphaFoldDB" id="A0A7S2TQD2"/>
<dbReference type="SUPFAM" id="SSF53756">
    <property type="entry name" value="UDP-Glycosyltransferase/glycogen phosphorylase"/>
    <property type="match status" value="1"/>
</dbReference>
<dbReference type="PROSITE" id="PS00375">
    <property type="entry name" value="UDPGT"/>
    <property type="match status" value="1"/>
</dbReference>
<feature type="region of interest" description="Disordered" evidence="3">
    <location>
        <begin position="1"/>
        <end position="23"/>
    </location>
</feature>
<dbReference type="GO" id="GO:0035251">
    <property type="term" value="F:UDP-glucosyltransferase activity"/>
    <property type="evidence" value="ECO:0007669"/>
    <property type="project" value="InterPro"/>
</dbReference>
<sequence length="532" mass="58275">MAGDSETPLIEAKSAASQMDPDARRSPQLRILFVSVPMHGHINPMVPWMKECRARGHHVLFASHPSKASVAERVGADFLPVPGIVPMSEVKKRSQEGSLCDKLSLPFDVVASHNGSIYDMILKLHKAGRIDAIVSDFFVTDAVDAGDKTGVPVFIVNPNAGAFRMHNIDFWGAPSRFTGAHGSMSLWERTIAYLKTLVIFGLIVPIITLKPRYQRWVRGLRALPSGHPGFPTRESRHVYLCPTRLGFEMACLASPLVQYVGVSPPEKLLSDSDPHQDIKRLNAKLATWLKEAEGAGDRVVYAAFGSMIELKPDQTLAMYRAFTRLKAVRVVWSLKEKQQEELNKLLKRQADAAESKDTSSRVCSDKVFILSWAPQVALLKHPLVSAFLTHCGYNSTVESIICQTPMIAYPFFADQPDNATRVVSVGIGVRAPSLSPDDLAEAINEALKPDNQKRYRAQLKKIRAIMTRGGGSKRVADLLGEVAMMGGYDHLVPYEAKQGATTTVGTLAGWLLAAVKYGVVAGIGAYMAGRMC</sequence>
<feature type="transmembrane region" description="Helical" evidence="4">
    <location>
        <begin position="191"/>
        <end position="209"/>
    </location>
</feature>
<evidence type="ECO:0000256" key="4">
    <source>
        <dbReference type="SAM" id="Phobius"/>
    </source>
</evidence>
<keyword evidence="2" id="KW-0328">Glycosyltransferase</keyword>
<dbReference type="Gene3D" id="3.40.50.2000">
    <property type="entry name" value="Glycogen Phosphorylase B"/>
    <property type="match status" value="2"/>
</dbReference>
<dbReference type="InterPro" id="IPR002213">
    <property type="entry name" value="UDP_glucos_trans"/>
</dbReference>
<evidence type="ECO:0008006" key="6">
    <source>
        <dbReference type="Google" id="ProtNLM"/>
    </source>
</evidence>
<dbReference type="EMBL" id="HBHP01013660">
    <property type="protein sequence ID" value="CAD9761166.1"/>
    <property type="molecule type" value="Transcribed_RNA"/>
</dbReference>
<evidence type="ECO:0000256" key="2">
    <source>
        <dbReference type="RuleBase" id="RU003718"/>
    </source>
</evidence>
<dbReference type="InterPro" id="IPR050481">
    <property type="entry name" value="UDP-glycosyltransf_plant"/>
</dbReference>
<organism evidence="5">
    <name type="scientific">Lotharella oceanica</name>
    <dbReference type="NCBI Taxonomy" id="641309"/>
    <lineage>
        <taxon>Eukaryota</taxon>
        <taxon>Sar</taxon>
        <taxon>Rhizaria</taxon>
        <taxon>Cercozoa</taxon>
        <taxon>Chlorarachniophyceae</taxon>
        <taxon>Lotharella</taxon>
    </lineage>
</organism>
<dbReference type="PANTHER" id="PTHR48049">
    <property type="entry name" value="GLYCOSYLTRANSFERASE"/>
    <property type="match status" value="1"/>
</dbReference>
<keyword evidence="4" id="KW-0812">Transmembrane</keyword>
<name>A0A7S2TQD2_9EUKA</name>
<evidence type="ECO:0000256" key="1">
    <source>
        <dbReference type="ARBA" id="ARBA00022679"/>
    </source>
</evidence>
<evidence type="ECO:0000256" key="3">
    <source>
        <dbReference type="SAM" id="MobiDB-lite"/>
    </source>
</evidence>
<accession>A0A7S2TQD2</accession>
<comment type="similarity">
    <text evidence="2">Belongs to the UDP-glycosyltransferase family.</text>
</comment>
<evidence type="ECO:0000313" key="5">
    <source>
        <dbReference type="EMBL" id="CAD9761166.1"/>
    </source>
</evidence>
<dbReference type="CDD" id="cd03784">
    <property type="entry name" value="GT1_Gtf-like"/>
    <property type="match status" value="1"/>
</dbReference>